<reference evidence="5 6" key="1">
    <citation type="submission" date="2013-02" db="EMBL/GenBank/DDBJ databases">
        <title>Genome sequence of Candida maltosa Xu316, a potential industrial strain for xylitol and ethanol production.</title>
        <authorList>
            <person name="Yu J."/>
            <person name="Wang Q."/>
            <person name="Geng X."/>
            <person name="Bao W."/>
            <person name="He P."/>
            <person name="Cai J."/>
        </authorList>
    </citation>
    <scope>NUCLEOTIDE SEQUENCE [LARGE SCALE GENOMIC DNA]</scope>
    <source>
        <strain evidence="6">Xu316</strain>
    </source>
</reference>
<dbReference type="InterPro" id="IPR007858">
    <property type="entry name" value="Dpy-30_motif"/>
</dbReference>
<feature type="region of interest" description="Disordered" evidence="4">
    <location>
        <begin position="1"/>
        <end position="77"/>
    </location>
</feature>
<comment type="similarity">
    <text evidence="2">Belongs to the dpy-30 family.</text>
</comment>
<keyword evidence="6" id="KW-1185">Reference proteome</keyword>
<evidence type="ECO:0000313" key="5">
    <source>
        <dbReference type="EMBL" id="EMG46431.1"/>
    </source>
</evidence>
<accession>M3IJ73</accession>
<dbReference type="OrthoDB" id="417678at2759"/>
<evidence type="ECO:0000256" key="2">
    <source>
        <dbReference type="ARBA" id="ARBA00010849"/>
    </source>
</evidence>
<protein>
    <recommendedName>
        <fullName evidence="7">COMPASS component SDC1</fullName>
    </recommendedName>
</protein>
<feature type="compositionally biased region" description="Polar residues" evidence="4">
    <location>
        <begin position="41"/>
        <end position="66"/>
    </location>
</feature>
<feature type="compositionally biased region" description="Polar residues" evidence="4">
    <location>
        <begin position="8"/>
        <end position="32"/>
    </location>
</feature>
<evidence type="ECO:0008006" key="7">
    <source>
        <dbReference type="Google" id="ProtNLM"/>
    </source>
</evidence>
<dbReference type="CDD" id="cd22965">
    <property type="entry name" value="DD_DPY30_SDC1"/>
    <property type="match status" value="1"/>
</dbReference>
<dbReference type="GO" id="GO:0005634">
    <property type="term" value="C:nucleus"/>
    <property type="evidence" value="ECO:0007669"/>
    <property type="project" value="UniProtKB-SubCell"/>
</dbReference>
<evidence type="ECO:0000256" key="1">
    <source>
        <dbReference type="ARBA" id="ARBA00004123"/>
    </source>
</evidence>
<dbReference type="Gene3D" id="1.20.890.10">
    <property type="entry name" value="cAMP-dependent protein kinase regulatory subunit, dimerization-anchoring domain"/>
    <property type="match status" value="1"/>
</dbReference>
<keyword evidence="3" id="KW-0539">Nucleus</keyword>
<evidence type="ECO:0000256" key="3">
    <source>
        <dbReference type="ARBA" id="ARBA00023242"/>
    </source>
</evidence>
<dbReference type="EMBL" id="AOGT01002011">
    <property type="protein sequence ID" value="EMG46431.1"/>
    <property type="molecule type" value="Genomic_DNA"/>
</dbReference>
<dbReference type="Pfam" id="PF05186">
    <property type="entry name" value="Dpy-30"/>
    <property type="match status" value="1"/>
</dbReference>
<sequence length="128" mass="13941">MDPIDVQDNINSIELDQQTPVNGTPEQSTNGAVTHDDKESGSTVSRARSTTPAGTSKKTKMESSITPALENQPPMHEIVGGSSVRRYLNEHVTKALLEGLKEVGHVKPEDPLKYLGEFLITKSQESKD</sequence>
<name>M3IJ73_CANMX</name>
<evidence type="ECO:0000313" key="6">
    <source>
        <dbReference type="Proteomes" id="UP000011777"/>
    </source>
</evidence>
<gene>
    <name evidence="5" type="ORF">G210_3320</name>
</gene>
<evidence type="ECO:0000256" key="4">
    <source>
        <dbReference type="SAM" id="MobiDB-lite"/>
    </source>
</evidence>
<comment type="caution">
    <text evidence="5">The sequence shown here is derived from an EMBL/GenBank/DDBJ whole genome shotgun (WGS) entry which is preliminary data.</text>
</comment>
<proteinExistence type="inferred from homology"/>
<organism evidence="5 6">
    <name type="scientific">Candida maltosa (strain Xu316)</name>
    <name type="common">Yeast</name>
    <dbReference type="NCBI Taxonomy" id="1245528"/>
    <lineage>
        <taxon>Eukaryota</taxon>
        <taxon>Fungi</taxon>
        <taxon>Dikarya</taxon>
        <taxon>Ascomycota</taxon>
        <taxon>Saccharomycotina</taxon>
        <taxon>Pichiomycetes</taxon>
        <taxon>Debaryomycetaceae</taxon>
        <taxon>Candida/Lodderomyces clade</taxon>
        <taxon>Candida</taxon>
    </lineage>
</organism>
<dbReference type="AlphaFoldDB" id="M3IJ73"/>
<dbReference type="Proteomes" id="UP000011777">
    <property type="component" value="Unassembled WGS sequence"/>
</dbReference>
<dbReference type="InterPro" id="IPR049629">
    <property type="entry name" value="DPY30_SDC1_DD"/>
</dbReference>
<dbReference type="HOGENOM" id="CLU_115916_1_1_1"/>
<dbReference type="eggNOG" id="ENOG502SE27">
    <property type="taxonomic scope" value="Eukaryota"/>
</dbReference>
<comment type="subcellular location">
    <subcellularLocation>
        <location evidence="1">Nucleus</location>
    </subcellularLocation>
</comment>
<dbReference type="STRING" id="1245528.M3IJ73"/>